<dbReference type="RefSeq" id="WP_011524390.1">
    <property type="nucleotide sequence ID" value="NC_008009.1"/>
</dbReference>
<keyword evidence="2" id="KW-1185">Reference proteome</keyword>
<name>Q1IKK9_KORVE</name>
<dbReference type="AlphaFoldDB" id="Q1IKK9"/>
<dbReference type="Proteomes" id="UP000002432">
    <property type="component" value="Chromosome"/>
</dbReference>
<dbReference type="HOGENOM" id="CLU_1935262_0_0_0"/>
<evidence type="ECO:0000313" key="1">
    <source>
        <dbReference type="EMBL" id="ABF42591.1"/>
    </source>
</evidence>
<sequence length="130" mass="14422">MSHHIARQVHEKFKVFTGELDSDGTIGKLAGEVAAFVNASKIAPKSIGIVFLESSKHLLFTLGYRDDEESYPISLHCVHLGKVESKTHDFQELEKKLNAVSSKHRNVICHELYVADGHSLNAVIMTHEAS</sequence>
<protein>
    <submittedName>
        <fullName evidence="1">Uncharacterized protein</fullName>
    </submittedName>
</protein>
<dbReference type="KEGG" id="aba:Acid345_3590"/>
<gene>
    <name evidence="1" type="ordered locus">Acid345_3590</name>
</gene>
<dbReference type="EMBL" id="CP000360">
    <property type="protein sequence ID" value="ABF42591.1"/>
    <property type="molecule type" value="Genomic_DNA"/>
</dbReference>
<evidence type="ECO:0000313" key="2">
    <source>
        <dbReference type="Proteomes" id="UP000002432"/>
    </source>
</evidence>
<accession>Q1IKK9</accession>
<dbReference type="EnsemblBacteria" id="ABF42591">
    <property type="protein sequence ID" value="ABF42591"/>
    <property type="gene ID" value="Acid345_3590"/>
</dbReference>
<proteinExistence type="predicted"/>
<reference evidence="1 2" key="1">
    <citation type="journal article" date="2009" name="Appl. Environ. Microbiol.">
        <title>Three genomes from the phylum Acidobacteria provide insight into the lifestyles of these microorganisms in soils.</title>
        <authorList>
            <person name="Ward N.L."/>
            <person name="Challacombe J.F."/>
            <person name="Janssen P.H."/>
            <person name="Henrissat B."/>
            <person name="Coutinho P.M."/>
            <person name="Wu M."/>
            <person name="Xie G."/>
            <person name="Haft D.H."/>
            <person name="Sait M."/>
            <person name="Badger J."/>
            <person name="Barabote R.D."/>
            <person name="Bradley B."/>
            <person name="Brettin T.S."/>
            <person name="Brinkac L.M."/>
            <person name="Bruce D."/>
            <person name="Creasy T."/>
            <person name="Daugherty S.C."/>
            <person name="Davidsen T.M."/>
            <person name="DeBoy R.T."/>
            <person name="Detter J.C."/>
            <person name="Dodson R.J."/>
            <person name="Durkin A.S."/>
            <person name="Ganapathy A."/>
            <person name="Gwinn-Giglio M."/>
            <person name="Han C.S."/>
            <person name="Khouri H."/>
            <person name="Kiss H."/>
            <person name="Kothari S.P."/>
            <person name="Madupu R."/>
            <person name="Nelson K.E."/>
            <person name="Nelson W.C."/>
            <person name="Paulsen I."/>
            <person name="Penn K."/>
            <person name="Ren Q."/>
            <person name="Rosovitz M.J."/>
            <person name="Selengut J.D."/>
            <person name="Shrivastava S."/>
            <person name="Sullivan S.A."/>
            <person name="Tapia R."/>
            <person name="Thompson L.S."/>
            <person name="Watkins K.L."/>
            <person name="Yang Q."/>
            <person name="Yu C."/>
            <person name="Zafar N."/>
            <person name="Zhou L."/>
            <person name="Kuske C.R."/>
        </authorList>
    </citation>
    <scope>NUCLEOTIDE SEQUENCE [LARGE SCALE GENOMIC DNA]</scope>
    <source>
        <strain evidence="1 2">Ellin345</strain>
    </source>
</reference>
<organism evidence="1 2">
    <name type="scientific">Koribacter versatilis (strain Ellin345)</name>
    <dbReference type="NCBI Taxonomy" id="204669"/>
    <lineage>
        <taxon>Bacteria</taxon>
        <taxon>Pseudomonadati</taxon>
        <taxon>Acidobacteriota</taxon>
        <taxon>Terriglobia</taxon>
        <taxon>Terriglobales</taxon>
        <taxon>Candidatus Korobacteraceae</taxon>
        <taxon>Candidatus Korobacter</taxon>
    </lineage>
</organism>